<protein>
    <submittedName>
        <fullName evidence="1">Uncharacterized protein</fullName>
    </submittedName>
</protein>
<evidence type="ECO:0000313" key="1">
    <source>
        <dbReference type="EMBL" id="KAH7290664.1"/>
    </source>
</evidence>
<accession>A0A8T2R4D9</accession>
<proteinExistence type="predicted"/>
<name>A0A8T2R4D9_CERRI</name>
<dbReference type="AlphaFoldDB" id="A0A8T2R4D9"/>
<reference evidence="1" key="1">
    <citation type="submission" date="2021-08" db="EMBL/GenBank/DDBJ databases">
        <title>WGS assembly of Ceratopteris richardii.</title>
        <authorList>
            <person name="Marchant D.B."/>
            <person name="Chen G."/>
            <person name="Jenkins J."/>
            <person name="Shu S."/>
            <person name="Leebens-Mack J."/>
            <person name="Grimwood J."/>
            <person name="Schmutz J."/>
            <person name="Soltis P."/>
            <person name="Soltis D."/>
            <person name="Chen Z.-H."/>
        </authorList>
    </citation>
    <scope>NUCLEOTIDE SEQUENCE</scope>
    <source>
        <strain evidence="1">Whitten #5841</strain>
        <tissue evidence="1">Leaf</tissue>
    </source>
</reference>
<dbReference type="OrthoDB" id="1934778at2759"/>
<gene>
    <name evidence="1" type="ORF">KP509_30G058400</name>
</gene>
<dbReference type="Proteomes" id="UP000825935">
    <property type="component" value="Chromosome 30"/>
</dbReference>
<comment type="caution">
    <text evidence="1">The sequence shown here is derived from an EMBL/GenBank/DDBJ whole genome shotgun (WGS) entry which is preliminary data.</text>
</comment>
<keyword evidence="2" id="KW-1185">Reference proteome</keyword>
<dbReference type="EMBL" id="CM035435">
    <property type="protein sequence ID" value="KAH7290664.1"/>
    <property type="molecule type" value="Genomic_DNA"/>
</dbReference>
<evidence type="ECO:0000313" key="2">
    <source>
        <dbReference type="Proteomes" id="UP000825935"/>
    </source>
</evidence>
<sequence>MEWCHCHLQAEISETDVTAGEHSFRVVGLLRSARNNFKWPEIVCFDSRHSDWSHVQTEASSLSSAELSSRFIPLLNRSICLPTPSGTTRSRSTMPIYVIASGKNCGWHTCLLKYEPLTSMWLSIQKVPHASVEIVPFRDTLMAIALDLPRKRILLYRLVVEQSEQDQHRRDEKECLVLEASSGLDLVDFVDACILHSWFCSSVCTRSSRPRLYVGIRLSQEAIFDKTHEPQQRHPMLVEYDGHLGSWSTVTLPKDILSQQKYSPRAVDGGFIYGDGYHELGLITMARSFD</sequence>
<organism evidence="1 2">
    <name type="scientific">Ceratopteris richardii</name>
    <name type="common">Triangle waterfern</name>
    <dbReference type="NCBI Taxonomy" id="49495"/>
    <lineage>
        <taxon>Eukaryota</taxon>
        <taxon>Viridiplantae</taxon>
        <taxon>Streptophyta</taxon>
        <taxon>Embryophyta</taxon>
        <taxon>Tracheophyta</taxon>
        <taxon>Polypodiopsida</taxon>
        <taxon>Polypodiidae</taxon>
        <taxon>Polypodiales</taxon>
        <taxon>Pteridineae</taxon>
        <taxon>Pteridaceae</taxon>
        <taxon>Parkerioideae</taxon>
        <taxon>Ceratopteris</taxon>
    </lineage>
</organism>